<dbReference type="Proteomes" id="UP000016933">
    <property type="component" value="Unassembled WGS sequence"/>
</dbReference>
<dbReference type="HOGENOM" id="CLU_1777386_0_0_1"/>
<evidence type="ECO:0000313" key="2">
    <source>
        <dbReference type="Proteomes" id="UP000016933"/>
    </source>
</evidence>
<gene>
    <name evidence="1" type="ORF">DOTSEDRAFT_21909</name>
</gene>
<organism evidence="1 2">
    <name type="scientific">Dothistroma septosporum (strain NZE10 / CBS 128990)</name>
    <name type="common">Red band needle blight fungus</name>
    <name type="synonym">Mycosphaerella pini</name>
    <dbReference type="NCBI Taxonomy" id="675120"/>
    <lineage>
        <taxon>Eukaryota</taxon>
        <taxon>Fungi</taxon>
        <taxon>Dikarya</taxon>
        <taxon>Ascomycota</taxon>
        <taxon>Pezizomycotina</taxon>
        <taxon>Dothideomycetes</taxon>
        <taxon>Dothideomycetidae</taxon>
        <taxon>Mycosphaerellales</taxon>
        <taxon>Mycosphaerellaceae</taxon>
        <taxon>Dothistroma</taxon>
    </lineage>
</organism>
<accession>N1PXE8</accession>
<dbReference type="AlphaFoldDB" id="N1PXE8"/>
<dbReference type="EMBL" id="KB446536">
    <property type="protein sequence ID" value="EME48206.1"/>
    <property type="molecule type" value="Genomic_DNA"/>
</dbReference>
<proteinExistence type="predicted"/>
<reference evidence="1 2" key="2">
    <citation type="journal article" date="2012" name="PLoS Pathog.">
        <title>Diverse lifestyles and strategies of plant pathogenesis encoded in the genomes of eighteen Dothideomycetes fungi.</title>
        <authorList>
            <person name="Ohm R.A."/>
            <person name="Feau N."/>
            <person name="Henrissat B."/>
            <person name="Schoch C.L."/>
            <person name="Horwitz B.A."/>
            <person name="Barry K.W."/>
            <person name="Condon B.J."/>
            <person name="Copeland A.C."/>
            <person name="Dhillon B."/>
            <person name="Glaser F."/>
            <person name="Hesse C.N."/>
            <person name="Kosti I."/>
            <person name="LaButti K."/>
            <person name="Lindquist E.A."/>
            <person name="Lucas S."/>
            <person name="Salamov A.A."/>
            <person name="Bradshaw R.E."/>
            <person name="Ciuffetti L."/>
            <person name="Hamelin R.C."/>
            <person name="Kema G.H.J."/>
            <person name="Lawrence C."/>
            <person name="Scott J.A."/>
            <person name="Spatafora J.W."/>
            <person name="Turgeon B.G."/>
            <person name="de Wit P.J.G.M."/>
            <person name="Zhong S."/>
            <person name="Goodwin S.B."/>
            <person name="Grigoriev I.V."/>
        </authorList>
    </citation>
    <scope>NUCLEOTIDE SEQUENCE [LARGE SCALE GENOMIC DNA]</scope>
    <source>
        <strain evidence="2">NZE10 / CBS 128990</strain>
    </source>
</reference>
<evidence type="ECO:0000313" key="1">
    <source>
        <dbReference type="EMBL" id="EME48206.1"/>
    </source>
</evidence>
<reference evidence="2" key="1">
    <citation type="journal article" date="2012" name="PLoS Genet.">
        <title>The genomes of the fungal plant pathogens Cladosporium fulvum and Dothistroma septosporum reveal adaptation to different hosts and lifestyles but also signatures of common ancestry.</title>
        <authorList>
            <person name="de Wit P.J.G.M."/>
            <person name="van der Burgt A."/>
            <person name="Oekmen B."/>
            <person name="Stergiopoulos I."/>
            <person name="Abd-Elsalam K.A."/>
            <person name="Aerts A.L."/>
            <person name="Bahkali A.H."/>
            <person name="Beenen H.G."/>
            <person name="Chettri P."/>
            <person name="Cox M.P."/>
            <person name="Datema E."/>
            <person name="de Vries R.P."/>
            <person name="Dhillon B."/>
            <person name="Ganley A.R."/>
            <person name="Griffiths S.A."/>
            <person name="Guo Y."/>
            <person name="Hamelin R.C."/>
            <person name="Henrissat B."/>
            <person name="Kabir M.S."/>
            <person name="Jashni M.K."/>
            <person name="Kema G."/>
            <person name="Klaubauf S."/>
            <person name="Lapidus A."/>
            <person name="Levasseur A."/>
            <person name="Lindquist E."/>
            <person name="Mehrabi R."/>
            <person name="Ohm R.A."/>
            <person name="Owen T.J."/>
            <person name="Salamov A."/>
            <person name="Schwelm A."/>
            <person name="Schijlen E."/>
            <person name="Sun H."/>
            <person name="van den Burg H.A."/>
            <person name="van Ham R.C.H.J."/>
            <person name="Zhang S."/>
            <person name="Goodwin S.B."/>
            <person name="Grigoriev I.V."/>
            <person name="Collemare J."/>
            <person name="Bradshaw R.E."/>
        </authorList>
    </citation>
    <scope>NUCLEOTIDE SEQUENCE [LARGE SCALE GENOMIC DNA]</scope>
    <source>
        <strain evidence="2">NZE10 / CBS 128990</strain>
    </source>
</reference>
<protein>
    <submittedName>
        <fullName evidence="1">Uncharacterized protein</fullName>
    </submittedName>
</protein>
<keyword evidence="2" id="KW-1185">Reference proteome</keyword>
<name>N1PXE8_DOTSN</name>
<sequence>MALSKSRCDIPHGGQHKEKLGTLEQTDERLSLSDLSDEMRMEAITSLIPPSCNVPRHELLPYHSTFILTIHTGFSTFRATGCWPNAIGPDGRHMIRGQKFAVLEDEHETAYERSLENYVDDSWNFNYILNPREGCCGNRGRDTLSV</sequence>